<dbReference type="OrthoDB" id="3066195at2759"/>
<name>A0A9D3P642_9TELE</name>
<dbReference type="AlphaFoldDB" id="A0A9D3P642"/>
<accession>A0A9D3P642</accession>
<keyword evidence="2" id="KW-1185">Reference proteome</keyword>
<organism evidence="1 2">
    <name type="scientific">Hemibagrus wyckioides</name>
    <dbReference type="NCBI Taxonomy" id="337641"/>
    <lineage>
        <taxon>Eukaryota</taxon>
        <taxon>Metazoa</taxon>
        <taxon>Chordata</taxon>
        <taxon>Craniata</taxon>
        <taxon>Vertebrata</taxon>
        <taxon>Euteleostomi</taxon>
        <taxon>Actinopterygii</taxon>
        <taxon>Neopterygii</taxon>
        <taxon>Teleostei</taxon>
        <taxon>Ostariophysi</taxon>
        <taxon>Siluriformes</taxon>
        <taxon>Bagridae</taxon>
        <taxon>Hemibagrus</taxon>
    </lineage>
</organism>
<dbReference type="Proteomes" id="UP000824219">
    <property type="component" value="Linkage Group LG04"/>
</dbReference>
<reference evidence="1 2" key="1">
    <citation type="submission" date="2021-06" db="EMBL/GenBank/DDBJ databases">
        <title>Chromosome-level genome assembly of the red-tail catfish (Hemibagrus wyckioides).</title>
        <authorList>
            <person name="Shao F."/>
        </authorList>
    </citation>
    <scope>NUCLEOTIDE SEQUENCE [LARGE SCALE GENOMIC DNA]</scope>
    <source>
        <strain evidence="1">EC202008001</strain>
        <tissue evidence="1">Blood</tissue>
    </source>
</reference>
<evidence type="ECO:0000313" key="1">
    <source>
        <dbReference type="EMBL" id="KAG7333152.1"/>
    </source>
</evidence>
<dbReference type="EMBL" id="JAHKSW010000004">
    <property type="protein sequence ID" value="KAG7333152.1"/>
    <property type="molecule type" value="Genomic_DNA"/>
</dbReference>
<gene>
    <name evidence="1" type="ORF">KOW79_003287</name>
</gene>
<comment type="caution">
    <text evidence="1">The sequence shown here is derived from an EMBL/GenBank/DDBJ whole genome shotgun (WGS) entry which is preliminary data.</text>
</comment>
<evidence type="ECO:0000313" key="2">
    <source>
        <dbReference type="Proteomes" id="UP000824219"/>
    </source>
</evidence>
<protein>
    <submittedName>
        <fullName evidence="1">Uncharacterized protein</fullName>
    </submittedName>
</protein>
<proteinExistence type="predicted"/>
<sequence>MNCALLLGSCFVPESQHLSAARASNLNLNLRLVPDLLSCELLNPATFLTYLLPDLCQPSRKEADLRENICTPARNLKSGVVLQSQARREIAAHKWDSSSTAETVFNVLGHLEISVTGLKEGTDGSTVQLMGIQQSMEPSEDLGPSTSQVYNPQPQPVYQISLPAAATHFLLDRKL</sequence>